<evidence type="ECO:0000256" key="1">
    <source>
        <dbReference type="ARBA" id="ARBA00022737"/>
    </source>
</evidence>
<proteinExistence type="predicted"/>
<keyword evidence="1" id="KW-0677">Repeat</keyword>
<dbReference type="OrthoDB" id="366390at2759"/>
<organism evidence="6 7">
    <name type="scientific">Pomacea canaliculata</name>
    <name type="common">Golden apple snail</name>
    <dbReference type="NCBI Taxonomy" id="400727"/>
    <lineage>
        <taxon>Eukaryota</taxon>
        <taxon>Metazoa</taxon>
        <taxon>Spiralia</taxon>
        <taxon>Lophotrochozoa</taxon>
        <taxon>Mollusca</taxon>
        <taxon>Gastropoda</taxon>
        <taxon>Caenogastropoda</taxon>
        <taxon>Architaenioglossa</taxon>
        <taxon>Ampullarioidea</taxon>
        <taxon>Ampullariidae</taxon>
        <taxon>Pomacea</taxon>
    </lineage>
</organism>
<dbReference type="PANTHER" id="PTHR24123">
    <property type="entry name" value="ANKYRIN REPEAT-CONTAINING"/>
    <property type="match status" value="1"/>
</dbReference>
<feature type="region of interest" description="Disordered" evidence="4">
    <location>
        <begin position="40"/>
        <end position="73"/>
    </location>
</feature>
<feature type="repeat" description="ANK" evidence="3">
    <location>
        <begin position="325"/>
        <end position="351"/>
    </location>
</feature>
<dbReference type="InterPro" id="IPR001496">
    <property type="entry name" value="SOCS_box"/>
</dbReference>
<evidence type="ECO:0000259" key="5">
    <source>
        <dbReference type="PROSITE" id="PS50225"/>
    </source>
</evidence>
<dbReference type="PRINTS" id="PR01415">
    <property type="entry name" value="ANKYRIN"/>
</dbReference>
<dbReference type="SMART" id="SM00248">
    <property type="entry name" value="ANK"/>
    <property type="match status" value="8"/>
</dbReference>
<dbReference type="STRING" id="400727.A0A2T7NLA0"/>
<keyword evidence="2 3" id="KW-0040">ANK repeat</keyword>
<dbReference type="InterPro" id="IPR051165">
    <property type="entry name" value="Multifunctional_ANK_Repeat"/>
</dbReference>
<dbReference type="EMBL" id="PZQS01000011">
    <property type="protein sequence ID" value="PVD21939.1"/>
    <property type="molecule type" value="Genomic_DNA"/>
</dbReference>
<protein>
    <recommendedName>
        <fullName evidence="5">SOCS box domain-containing protein</fullName>
    </recommendedName>
</protein>
<dbReference type="PROSITE" id="PS50297">
    <property type="entry name" value="ANK_REP_REGION"/>
    <property type="match status" value="3"/>
</dbReference>
<feature type="domain" description="SOCS box" evidence="5">
    <location>
        <begin position="526"/>
        <end position="571"/>
    </location>
</feature>
<dbReference type="SUPFAM" id="SSF48403">
    <property type="entry name" value="Ankyrin repeat"/>
    <property type="match status" value="1"/>
</dbReference>
<comment type="caution">
    <text evidence="6">The sequence shown here is derived from an EMBL/GenBank/DDBJ whole genome shotgun (WGS) entry which is preliminary data.</text>
</comment>
<evidence type="ECO:0000313" key="6">
    <source>
        <dbReference type="EMBL" id="PVD21939.1"/>
    </source>
</evidence>
<gene>
    <name evidence="6" type="ORF">C0Q70_17742</name>
</gene>
<feature type="repeat" description="ANK" evidence="3">
    <location>
        <begin position="391"/>
        <end position="427"/>
    </location>
</feature>
<evidence type="ECO:0000256" key="3">
    <source>
        <dbReference type="PROSITE-ProRule" id="PRU00023"/>
    </source>
</evidence>
<dbReference type="AlphaFoldDB" id="A0A2T7NLA0"/>
<dbReference type="PROSITE" id="PS50225">
    <property type="entry name" value="SOCS"/>
    <property type="match status" value="1"/>
</dbReference>
<dbReference type="PANTHER" id="PTHR24123:SF33">
    <property type="entry name" value="PROTEIN HOS4"/>
    <property type="match status" value="1"/>
</dbReference>
<dbReference type="Pfam" id="PF07525">
    <property type="entry name" value="SOCS_box"/>
    <property type="match status" value="1"/>
</dbReference>
<dbReference type="SMART" id="SM00969">
    <property type="entry name" value="SOCS_box"/>
    <property type="match status" value="1"/>
</dbReference>
<feature type="repeat" description="ANK" evidence="3">
    <location>
        <begin position="146"/>
        <end position="178"/>
    </location>
</feature>
<keyword evidence="7" id="KW-1185">Reference proteome</keyword>
<evidence type="ECO:0000313" key="7">
    <source>
        <dbReference type="Proteomes" id="UP000245119"/>
    </source>
</evidence>
<dbReference type="InterPro" id="IPR036770">
    <property type="entry name" value="Ankyrin_rpt-contain_sf"/>
</dbReference>
<dbReference type="CDD" id="cd03716">
    <property type="entry name" value="SOCS_ASB_like"/>
    <property type="match status" value="1"/>
</dbReference>
<feature type="repeat" description="ANK" evidence="3">
    <location>
        <begin position="179"/>
        <end position="211"/>
    </location>
</feature>
<evidence type="ECO:0000256" key="2">
    <source>
        <dbReference type="ARBA" id="ARBA00023043"/>
    </source>
</evidence>
<accession>A0A2T7NLA0</accession>
<name>A0A2T7NLA0_POMCA</name>
<evidence type="ECO:0000256" key="4">
    <source>
        <dbReference type="SAM" id="MobiDB-lite"/>
    </source>
</evidence>
<dbReference type="InterPro" id="IPR002110">
    <property type="entry name" value="Ankyrin_rpt"/>
</dbReference>
<dbReference type="PROSITE" id="PS50088">
    <property type="entry name" value="ANK_REPEAT"/>
    <property type="match status" value="5"/>
</dbReference>
<dbReference type="Gene3D" id="1.25.40.20">
    <property type="entry name" value="Ankyrin repeat-containing domain"/>
    <property type="match status" value="3"/>
</dbReference>
<dbReference type="Pfam" id="PF12796">
    <property type="entry name" value="Ank_2"/>
    <property type="match status" value="3"/>
</dbReference>
<feature type="repeat" description="ANK" evidence="3">
    <location>
        <begin position="289"/>
        <end position="321"/>
    </location>
</feature>
<reference evidence="6 7" key="1">
    <citation type="submission" date="2018-04" db="EMBL/GenBank/DDBJ databases">
        <title>The genome of golden apple snail Pomacea canaliculata provides insight into stress tolerance and invasive adaptation.</title>
        <authorList>
            <person name="Liu C."/>
            <person name="Liu B."/>
            <person name="Ren Y."/>
            <person name="Zhang Y."/>
            <person name="Wang H."/>
            <person name="Li S."/>
            <person name="Jiang F."/>
            <person name="Yin L."/>
            <person name="Zhang G."/>
            <person name="Qian W."/>
            <person name="Fan W."/>
        </authorList>
    </citation>
    <scope>NUCLEOTIDE SEQUENCE [LARGE SCALE GENOMIC DNA]</scope>
    <source>
        <strain evidence="6">SZHN2017</strain>
        <tissue evidence="6">Muscle</tissue>
    </source>
</reference>
<sequence length="571" mass="63910">MSGAFVAHAQTFQRSENEVEAHFCISFYFLRLPVSCQGLTPGQQSEDNADNDTREARKTTPPPSSTAKSDSSKPAILQEENLMQLLADAITYRSSLSDISIVLKCGAKVNASVKVTFGNEVEAELAHSVSILPRRCRHRLSRRLRRGLRPLHYAVYADYVECVRLLIDQGADVNITDDIGYTPIHLCARKGNIASMKILIEHGARVDFFTGDEDVDENSKALGYLTIEPLNLAIENNHVDCLRLLLESGARPDHRYFMGYEINLVPLEHLECLEILLQYGADPNVFNRCGMTPLMKACRQQKLQAARLLLTYGALVDLQSPPRFEQKTALHYAVTSGNLAVVHVLLRHGASPARPPDYKYAALHAAVLCDRPDICEMLIRWGAQVDEVTDECTTPLMLACGTRGLCRQVELVQLLLDKGADPNAHSEFVTYTAPYLSALPEYLRTITADADQKVVHLLLQHGARVHFRVSASHIRVTDPFGILSYVQYIRNNDNIFELLAQAGALFDVDAIRSSNSLTSWQKQVLLRLAANPRELKHLVRLKLHTILRPNFPHLVEALPLPAIMRNFLVYH</sequence>
<dbReference type="Proteomes" id="UP000245119">
    <property type="component" value="Linkage Group LG11"/>
</dbReference>